<protein>
    <submittedName>
        <fullName evidence="1">Uncharacterized protein</fullName>
    </submittedName>
</protein>
<gene>
    <name evidence="1" type="ORF">AWH51_10265</name>
</gene>
<dbReference type="Proteomes" id="UP000076218">
    <property type="component" value="Unassembled WGS sequence"/>
</dbReference>
<organism evidence="1 2">
    <name type="scientific">Clavibacter tessellarius</name>
    <dbReference type="NCBI Taxonomy" id="31965"/>
    <lineage>
        <taxon>Bacteria</taxon>
        <taxon>Bacillati</taxon>
        <taxon>Actinomycetota</taxon>
        <taxon>Actinomycetes</taxon>
        <taxon>Micrococcales</taxon>
        <taxon>Microbacteriaceae</taxon>
        <taxon>Clavibacter</taxon>
    </lineage>
</organism>
<dbReference type="RefSeq" id="WP_063071628.1">
    <property type="nucleotide sequence ID" value="NZ_LQXA01000030.1"/>
</dbReference>
<sequence length="90" mass="10727">MKVEDQHPWINTYWVEGELAWQDEHYHVPVSVGDGMLVPGQAYRRFRVVDVWYSTDKHGYFDIGRHVFLRDVTDTQDDRLGRVAPNYFKN</sequence>
<comment type="caution">
    <text evidence="1">The sequence shown here is derived from an EMBL/GenBank/DDBJ whole genome shotgun (WGS) entry which is preliminary data.</text>
</comment>
<evidence type="ECO:0000313" key="2">
    <source>
        <dbReference type="Proteomes" id="UP000076218"/>
    </source>
</evidence>
<accession>A0A154V1L5</accession>
<evidence type="ECO:0000313" key="1">
    <source>
        <dbReference type="EMBL" id="KZC95149.1"/>
    </source>
</evidence>
<reference evidence="1 2" key="1">
    <citation type="submission" date="2016-01" db="EMBL/GenBank/DDBJ databases">
        <title>Draft genome sequence of Clavibacter michiganensis subsp. tessellarius DOAB 609.</title>
        <authorList>
            <person name="Tambong J.T."/>
        </authorList>
    </citation>
    <scope>NUCLEOTIDE SEQUENCE [LARGE SCALE GENOMIC DNA]</scope>
    <source>
        <strain evidence="1 2">DOAB 609</strain>
    </source>
</reference>
<name>A0A154V1L5_9MICO</name>
<dbReference type="OrthoDB" id="4247857at2"/>
<dbReference type="EMBL" id="LQXA01000030">
    <property type="protein sequence ID" value="KZC95149.1"/>
    <property type="molecule type" value="Genomic_DNA"/>
</dbReference>
<proteinExistence type="predicted"/>
<dbReference type="AlphaFoldDB" id="A0A154V1L5"/>